<dbReference type="NCBIfam" id="TIGR00174">
    <property type="entry name" value="miaA"/>
    <property type="match status" value="1"/>
</dbReference>
<feature type="binding site" evidence="10">
    <location>
        <begin position="9"/>
        <end position="16"/>
    </location>
    <ligand>
        <name>ATP</name>
        <dbReference type="ChEBI" id="CHEBI:30616"/>
    </ligand>
</feature>
<dbReference type="Gene3D" id="1.10.20.140">
    <property type="match status" value="1"/>
</dbReference>
<dbReference type="EMBL" id="FNHB01000001">
    <property type="protein sequence ID" value="SDL64204.1"/>
    <property type="molecule type" value="Genomic_DNA"/>
</dbReference>
<dbReference type="InterPro" id="IPR027417">
    <property type="entry name" value="P-loop_NTPase"/>
</dbReference>
<dbReference type="HAMAP" id="MF_00185">
    <property type="entry name" value="IPP_trans"/>
    <property type="match status" value="1"/>
</dbReference>
<evidence type="ECO:0000256" key="3">
    <source>
        <dbReference type="ARBA" id="ARBA00005842"/>
    </source>
</evidence>
<reference evidence="14 15" key="1">
    <citation type="submission" date="2016-10" db="EMBL/GenBank/DDBJ databases">
        <authorList>
            <person name="de Groot N.N."/>
        </authorList>
    </citation>
    <scope>NUCLEOTIDE SEQUENCE [LARGE SCALE GENOMIC DNA]</scope>
    <source>
        <strain evidence="14 15">DSM 1736</strain>
    </source>
</reference>
<keyword evidence="4 10" id="KW-0808">Transferase</keyword>
<feature type="site" description="Interaction with substrate tRNA" evidence="10">
    <location>
        <position position="100"/>
    </location>
</feature>
<evidence type="ECO:0000256" key="2">
    <source>
        <dbReference type="ARBA" id="ARBA00003213"/>
    </source>
</evidence>
<dbReference type="EC" id="2.5.1.75" evidence="10"/>
<comment type="function">
    <text evidence="2 10 12">Catalyzes the transfer of a dimethylallyl group onto the adenine at position 37 in tRNAs that read codons beginning with uridine, leading to the formation of N6-(dimethylallyl)adenosine (i(6)A).</text>
</comment>
<keyword evidence="6 10" id="KW-0547">Nucleotide-binding</keyword>
<comment type="catalytic activity">
    <reaction evidence="9 10 11">
        <text>adenosine(37) in tRNA + dimethylallyl diphosphate = N(6)-dimethylallyladenosine(37) in tRNA + diphosphate</text>
        <dbReference type="Rhea" id="RHEA:26482"/>
        <dbReference type="Rhea" id="RHEA-COMP:10162"/>
        <dbReference type="Rhea" id="RHEA-COMP:10375"/>
        <dbReference type="ChEBI" id="CHEBI:33019"/>
        <dbReference type="ChEBI" id="CHEBI:57623"/>
        <dbReference type="ChEBI" id="CHEBI:74411"/>
        <dbReference type="ChEBI" id="CHEBI:74415"/>
        <dbReference type="EC" id="2.5.1.75"/>
    </reaction>
</comment>
<organism evidence="14 15">
    <name type="scientific">Dendrosporobacter quercicolus</name>
    <dbReference type="NCBI Taxonomy" id="146817"/>
    <lineage>
        <taxon>Bacteria</taxon>
        <taxon>Bacillati</taxon>
        <taxon>Bacillota</taxon>
        <taxon>Negativicutes</taxon>
        <taxon>Selenomonadales</taxon>
        <taxon>Sporomusaceae</taxon>
        <taxon>Dendrosporobacter</taxon>
    </lineage>
</organism>
<evidence type="ECO:0000256" key="13">
    <source>
        <dbReference type="RuleBase" id="RU003785"/>
    </source>
</evidence>
<dbReference type="Pfam" id="PF01715">
    <property type="entry name" value="IPPT"/>
    <property type="match status" value="1"/>
</dbReference>
<evidence type="ECO:0000256" key="5">
    <source>
        <dbReference type="ARBA" id="ARBA00022694"/>
    </source>
</evidence>
<feature type="binding site" evidence="10">
    <location>
        <begin position="11"/>
        <end position="16"/>
    </location>
    <ligand>
        <name>substrate</name>
    </ligand>
</feature>
<dbReference type="RefSeq" id="WP_092067829.1">
    <property type="nucleotide sequence ID" value="NZ_FNHB01000001.1"/>
</dbReference>
<keyword evidence="8 10" id="KW-0460">Magnesium</keyword>
<dbReference type="InterPro" id="IPR018022">
    <property type="entry name" value="IPT"/>
</dbReference>
<evidence type="ECO:0000256" key="10">
    <source>
        <dbReference type="HAMAP-Rule" id="MF_00185"/>
    </source>
</evidence>
<evidence type="ECO:0000256" key="1">
    <source>
        <dbReference type="ARBA" id="ARBA00001946"/>
    </source>
</evidence>
<evidence type="ECO:0000256" key="8">
    <source>
        <dbReference type="ARBA" id="ARBA00022842"/>
    </source>
</evidence>
<comment type="subunit">
    <text evidence="10">Monomer.</text>
</comment>
<proteinExistence type="inferred from homology"/>
<dbReference type="PANTHER" id="PTHR11088">
    <property type="entry name" value="TRNA DIMETHYLALLYLTRANSFERASE"/>
    <property type="match status" value="1"/>
</dbReference>
<comment type="caution">
    <text evidence="10">Lacks conserved residue(s) required for the propagation of feature annotation.</text>
</comment>
<dbReference type="SUPFAM" id="SSF52540">
    <property type="entry name" value="P-loop containing nucleoside triphosphate hydrolases"/>
    <property type="match status" value="2"/>
</dbReference>
<keyword evidence="5 10" id="KW-0819">tRNA processing</keyword>
<dbReference type="GO" id="GO:0006400">
    <property type="term" value="P:tRNA modification"/>
    <property type="evidence" value="ECO:0007669"/>
    <property type="project" value="TreeGrafter"/>
</dbReference>
<keyword evidence="7 10" id="KW-0067">ATP-binding</keyword>
<dbReference type="PANTHER" id="PTHR11088:SF60">
    <property type="entry name" value="TRNA DIMETHYLALLYLTRANSFERASE"/>
    <property type="match status" value="1"/>
</dbReference>
<evidence type="ECO:0000313" key="15">
    <source>
        <dbReference type="Proteomes" id="UP000214880"/>
    </source>
</evidence>
<dbReference type="Gene3D" id="3.40.50.300">
    <property type="entry name" value="P-loop containing nucleotide triphosphate hydrolases"/>
    <property type="match status" value="1"/>
</dbReference>
<feature type="site" description="Interaction with substrate tRNA" evidence="10">
    <location>
        <position position="123"/>
    </location>
</feature>
<evidence type="ECO:0000256" key="7">
    <source>
        <dbReference type="ARBA" id="ARBA00022840"/>
    </source>
</evidence>
<keyword evidence="15" id="KW-1185">Reference proteome</keyword>
<name>A0A1G9LQX1_9FIRM</name>
<dbReference type="AlphaFoldDB" id="A0A1G9LQX1"/>
<dbReference type="GO" id="GO:0005524">
    <property type="term" value="F:ATP binding"/>
    <property type="evidence" value="ECO:0007669"/>
    <property type="project" value="UniProtKB-UniRule"/>
</dbReference>
<feature type="region of interest" description="Interaction with substrate tRNA" evidence="10">
    <location>
        <begin position="34"/>
        <end position="37"/>
    </location>
</feature>
<comment type="cofactor">
    <cofactor evidence="1 10">
        <name>Mg(2+)</name>
        <dbReference type="ChEBI" id="CHEBI:18420"/>
    </cofactor>
</comment>
<dbReference type="Proteomes" id="UP000214880">
    <property type="component" value="Unassembled WGS sequence"/>
</dbReference>
<evidence type="ECO:0000256" key="4">
    <source>
        <dbReference type="ARBA" id="ARBA00022679"/>
    </source>
</evidence>
<accession>A0A1G9LQX1</accession>
<evidence type="ECO:0000256" key="6">
    <source>
        <dbReference type="ARBA" id="ARBA00022741"/>
    </source>
</evidence>
<dbReference type="GO" id="GO:0052381">
    <property type="term" value="F:tRNA dimethylallyltransferase activity"/>
    <property type="evidence" value="ECO:0007669"/>
    <property type="project" value="UniProtKB-UniRule"/>
</dbReference>
<dbReference type="STRING" id="146817.SAMN04488502_101437"/>
<dbReference type="OrthoDB" id="9776390at2"/>
<evidence type="ECO:0000256" key="9">
    <source>
        <dbReference type="ARBA" id="ARBA00049563"/>
    </source>
</evidence>
<evidence type="ECO:0000256" key="11">
    <source>
        <dbReference type="RuleBase" id="RU003783"/>
    </source>
</evidence>
<comment type="similarity">
    <text evidence="3 10 13">Belongs to the IPP transferase family.</text>
</comment>
<evidence type="ECO:0000313" key="14">
    <source>
        <dbReference type="EMBL" id="SDL64204.1"/>
    </source>
</evidence>
<evidence type="ECO:0000256" key="12">
    <source>
        <dbReference type="RuleBase" id="RU003784"/>
    </source>
</evidence>
<sequence>MQRLIAVIGPTAVGKTRLGIELAGLLNTEIISGDSMLVYRGLDIGTAKPGLAERNGIVHHLIDILEPEEEFSVTKFISLADRHISQLNAAGKIPILAGGTGLYVKALLEGYQFNITPGDAGYRDKLTQLAQTRGNEYVHQLLLEADPAAAARLHPNDLRRIIRALEVHSLGGENISQRKLAGCHQPVYDATVIGLTMNRQHLYDRINRRVDNMIAQGLVEEVSSLLAAGLSPACQSMKGIGYKEIIAYLSGQVSLNAAIDAIKQATRHFAKRQLTWYNKMPYIHWVNVDDCEDAKILLPIIYKHIAGKFCLG</sequence>
<dbReference type="InterPro" id="IPR039657">
    <property type="entry name" value="Dimethylallyltransferase"/>
</dbReference>
<protein>
    <recommendedName>
        <fullName evidence="10">tRNA dimethylallyltransferase</fullName>
        <ecNumber evidence="10">2.5.1.75</ecNumber>
    </recommendedName>
    <alternativeName>
        <fullName evidence="10">Dimethylallyl diphosphate:tRNA dimethylallyltransferase</fullName>
        <shortName evidence="10">DMAPP:tRNA dimethylallyltransferase</shortName>
        <shortName evidence="10">DMATase</shortName>
    </alternativeName>
    <alternativeName>
        <fullName evidence="10">Isopentenyl-diphosphate:tRNA isopentenyltransferase</fullName>
        <shortName evidence="10">IPP transferase</shortName>
        <shortName evidence="10">IPPT</shortName>
        <shortName evidence="10">IPTase</shortName>
    </alternativeName>
</protein>
<gene>
    <name evidence="10" type="primary">miaA</name>
    <name evidence="14" type="ORF">SAMN04488502_101437</name>
</gene>